<evidence type="ECO:0000313" key="2">
    <source>
        <dbReference type="Proteomes" id="UP000061587"/>
    </source>
</evidence>
<dbReference type="GO" id="GO:0004222">
    <property type="term" value="F:metalloendopeptidase activity"/>
    <property type="evidence" value="ECO:0007669"/>
    <property type="project" value="InterPro"/>
</dbReference>
<dbReference type="GO" id="GO:0005829">
    <property type="term" value="C:cytosol"/>
    <property type="evidence" value="ECO:0007669"/>
    <property type="project" value="TreeGrafter"/>
</dbReference>
<protein>
    <submittedName>
        <fullName evidence="1">Dipeptidyl carboxypeptidase Dcp</fullName>
        <ecNumber evidence="1">3.4.15.5</ecNumber>
    </submittedName>
</protein>
<dbReference type="GO" id="GO:0008241">
    <property type="term" value="F:peptidyl-dipeptidase activity"/>
    <property type="evidence" value="ECO:0007669"/>
    <property type="project" value="UniProtKB-EC"/>
</dbReference>
<keyword evidence="1" id="KW-0378">Hydrolase</keyword>
<dbReference type="EMBL" id="CP013020">
    <property type="protein sequence ID" value="ALK84912.1"/>
    <property type="molecule type" value="Genomic_DNA"/>
</dbReference>
<gene>
    <name evidence="1" type="ORF">BvMPK_2314</name>
</gene>
<dbReference type="PANTHER" id="PTHR43660">
    <property type="entry name" value="DIPEPTIDYL CARBOXYPEPTIDASE"/>
    <property type="match status" value="1"/>
</dbReference>
<sequence>MTENKNPFLKPYNTPHDTAPFHLIKIEHYEPALLEGMKEQNEEIDAIVNNPEAPTFQNTIVALEKSGALLDRVTTVFGNLMSAETSDEMQELAEKMMPVLSEHSNNISLNEKLFARIKAVYEQKDQLQLKGEDAQLLQKTYDGFVRSGANLTGEAKKSSAN</sequence>
<reference evidence="1 2" key="2">
    <citation type="journal article" date="2016" name="Genome Biol. Evol.">
        <title>Extensive mobilome-driven genome diversification in mouse gut-associated Bacteroides vulgatus mpk.</title>
        <authorList>
            <person name="Lange A."/>
            <person name="Beier S."/>
            <person name="Steimle A."/>
            <person name="Autenrieth I.B."/>
            <person name="Huson D.H."/>
            <person name="Frick J.S."/>
        </authorList>
    </citation>
    <scope>NUCLEOTIDE SEQUENCE [LARGE SCALE GENOMIC DNA]</scope>
    <source>
        <strain evidence="2">mpk</strain>
    </source>
</reference>
<name>A0A0P0M378_PHOVU</name>
<dbReference type="InterPro" id="IPR045090">
    <property type="entry name" value="Pept_M3A_M3B"/>
</dbReference>
<dbReference type="PATRIC" id="fig|821.40.peg.2772"/>
<reference evidence="2" key="1">
    <citation type="submission" date="2015-10" db="EMBL/GenBank/DDBJ databases">
        <title>Extensive mobilome-driven genome diversification in gut-associated Bacteroides vulgatus mpk.</title>
        <authorList>
            <person name="Beier S."/>
            <person name="Lange A."/>
            <person name="Huson D.H."/>
            <person name="Frick J.-S."/>
            <person name="Autenrieth I.B."/>
        </authorList>
    </citation>
    <scope>NUCLEOTIDE SEQUENCE [LARGE SCALE GENOMIC DNA]</scope>
    <source>
        <strain evidence="2">mpk</strain>
    </source>
</reference>
<accession>A0A0P0M378</accession>
<dbReference type="EC" id="3.4.15.5" evidence="1"/>
<dbReference type="PANTHER" id="PTHR43660:SF1">
    <property type="entry name" value="DIPEPTIDYL CARBOXYPEPTIDASE"/>
    <property type="match status" value="1"/>
</dbReference>
<organism evidence="1 2">
    <name type="scientific">Phocaeicola vulgatus</name>
    <name type="common">Bacteroides vulgatus</name>
    <dbReference type="NCBI Taxonomy" id="821"/>
    <lineage>
        <taxon>Bacteria</taxon>
        <taxon>Pseudomonadati</taxon>
        <taxon>Bacteroidota</taxon>
        <taxon>Bacteroidia</taxon>
        <taxon>Bacteroidales</taxon>
        <taxon>Bacteroidaceae</taxon>
        <taxon>Phocaeicola</taxon>
    </lineage>
</organism>
<dbReference type="AlphaFoldDB" id="A0A0P0M378"/>
<dbReference type="Proteomes" id="UP000061587">
    <property type="component" value="Chromosome"/>
</dbReference>
<proteinExistence type="predicted"/>
<evidence type="ECO:0000313" key="1">
    <source>
        <dbReference type="EMBL" id="ALK84912.1"/>
    </source>
</evidence>
<dbReference type="GO" id="GO:0004180">
    <property type="term" value="F:carboxypeptidase activity"/>
    <property type="evidence" value="ECO:0007669"/>
    <property type="project" value="UniProtKB-KW"/>
</dbReference>
<dbReference type="GO" id="GO:0006508">
    <property type="term" value="P:proteolysis"/>
    <property type="evidence" value="ECO:0007669"/>
    <property type="project" value="InterPro"/>
</dbReference>
<dbReference type="SUPFAM" id="SSF55486">
    <property type="entry name" value="Metalloproteases ('zincins'), catalytic domain"/>
    <property type="match status" value="1"/>
</dbReference>
<keyword evidence="1" id="KW-0645">Protease</keyword>
<dbReference type="Gene3D" id="1.10.1370.40">
    <property type="match status" value="1"/>
</dbReference>
<keyword evidence="1" id="KW-0121">Carboxypeptidase</keyword>